<dbReference type="RefSeq" id="WP_033435686.1">
    <property type="nucleotide sequence ID" value="NZ_CP034550.1"/>
</dbReference>
<keyword evidence="2" id="KW-1185">Reference proteome</keyword>
<evidence type="ECO:0000313" key="2">
    <source>
        <dbReference type="Proteomes" id="UP000325787"/>
    </source>
</evidence>
<organism evidence="1 2">
    <name type="scientific">Saccharothrix syringae</name>
    <name type="common">Nocardiopsis syringae</name>
    <dbReference type="NCBI Taxonomy" id="103733"/>
    <lineage>
        <taxon>Bacteria</taxon>
        <taxon>Bacillati</taxon>
        <taxon>Actinomycetota</taxon>
        <taxon>Actinomycetes</taxon>
        <taxon>Pseudonocardiales</taxon>
        <taxon>Pseudonocardiaceae</taxon>
        <taxon>Saccharothrix</taxon>
    </lineage>
</organism>
<dbReference type="AlphaFoldDB" id="A0A5Q0H2Q2"/>
<dbReference type="EMBL" id="CP034550">
    <property type="protein sequence ID" value="QFZ20537.1"/>
    <property type="molecule type" value="Genomic_DNA"/>
</dbReference>
<dbReference type="Proteomes" id="UP000325787">
    <property type="component" value="Chromosome"/>
</dbReference>
<reference evidence="2" key="1">
    <citation type="journal article" date="2021" name="Curr. Microbiol.">
        <title>Complete genome of nocamycin-producing strain Saccharothrix syringae NRRL B-16468 reveals the biosynthetic potential for secondary metabolites.</title>
        <authorList>
            <person name="Mo X."/>
            <person name="Yang S."/>
        </authorList>
    </citation>
    <scope>NUCLEOTIDE SEQUENCE [LARGE SCALE GENOMIC DNA]</scope>
    <source>
        <strain evidence="2">ATCC 51364 / DSM 43886 / JCM 6844 / KCTC 9398 / NBRC 14523 / NRRL B-16468 / INA 2240</strain>
    </source>
</reference>
<name>A0A5Q0H2Q2_SACSY</name>
<gene>
    <name evidence="1" type="ORF">EKG83_26805</name>
</gene>
<accession>A0A5Q0H2Q2</accession>
<dbReference type="OrthoDB" id="9870836at2"/>
<proteinExistence type="predicted"/>
<protein>
    <submittedName>
        <fullName evidence="1">Uncharacterized protein</fullName>
    </submittedName>
</protein>
<sequence length="185" mass="20736">MPGPVSAFVPPYRELHVRDVGDLGNALIGGGLRREFEQQVRARLPEPMMKGVTRCWTDWSQVWVVQCGGDTRNNRVVLAGRQPQTTVEITLPYLHHYQVRTPLSDTDRVLTALQAAYPPGTPTRALADALVGVLTAWAHHRREHHTGVPLAQIDRAIAEPLRPLLATWLYGDEITATVDAQWRLR</sequence>
<evidence type="ECO:0000313" key="1">
    <source>
        <dbReference type="EMBL" id="QFZ20537.1"/>
    </source>
</evidence>
<dbReference type="KEGG" id="ssyi:EKG83_26805"/>